<evidence type="ECO:0000313" key="3">
    <source>
        <dbReference type="Proteomes" id="UP000010164"/>
    </source>
</evidence>
<feature type="transmembrane region" description="Helical" evidence="1">
    <location>
        <begin position="135"/>
        <end position="152"/>
    </location>
</feature>
<proteinExistence type="predicted"/>
<dbReference type="EMBL" id="AMRJ01000033">
    <property type="protein sequence ID" value="EKF73135.1"/>
    <property type="molecule type" value="Genomic_DNA"/>
</dbReference>
<reference evidence="2 3" key="1">
    <citation type="journal article" date="2012" name="J. Bacteriol.">
        <title>Genome Sequence of the Alkane-Degrading Bacterium Alcanivorax hongdengensis Type Strain A-11-3.</title>
        <authorList>
            <person name="Lai Q."/>
            <person name="Shao Z."/>
        </authorList>
    </citation>
    <scope>NUCLEOTIDE SEQUENCE [LARGE SCALE GENOMIC DNA]</scope>
    <source>
        <strain evidence="2 3">A-11-3</strain>
    </source>
</reference>
<organism evidence="2 3">
    <name type="scientific">Alcanivorax hongdengensis A-11-3</name>
    <dbReference type="NCBI Taxonomy" id="1177179"/>
    <lineage>
        <taxon>Bacteria</taxon>
        <taxon>Pseudomonadati</taxon>
        <taxon>Pseudomonadota</taxon>
        <taxon>Gammaproteobacteria</taxon>
        <taxon>Oceanospirillales</taxon>
        <taxon>Alcanivoracaceae</taxon>
        <taxon>Alcanivorax</taxon>
    </lineage>
</organism>
<dbReference type="PATRIC" id="fig|1177179.3.peg.2966"/>
<gene>
    <name evidence="2" type="ORF">A11A3_15072</name>
</gene>
<dbReference type="OrthoDB" id="9837044at2"/>
<dbReference type="eggNOG" id="ENOG5033JG1">
    <property type="taxonomic scope" value="Bacteria"/>
</dbReference>
<dbReference type="STRING" id="1177179.A11A3_15072"/>
<sequence>MDVIDNSGSPFDGLIIIGDNGLYVGSLSDKEQAEKVSQLASLAESDDGIAEIAPKLDYIPYQDINAVKCNLKTDRIYIGYDKRDGKKSEPSVRSINCQDQAKAREILAHLKLKRPDFNEQEKEYGPVRAGIKPSLFVLISAALTWMAMLLAKEVAAGHSAEISGSHRAAKELFLWLAETLGPNGTLVVGCFITLLFVRWLVKRVKNPPQVYLLYP</sequence>
<name>L0WBL9_9GAMM</name>
<dbReference type="RefSeq" id="WP_008930184.1">
    <property type="nucleotide sequence ID" value="NZ_AMRJ01000033.1"/>
</dbReference>
<dbReference type="Proteomes" id="UP000010164">
    <property type="component" value="Unassembled WGS sequence"/>
</dbReference>
<keyword evidence="3" id="KW-1185">Reference proteome</keyword>
<accession>L0WBL9</accession>
<evidence type="ECO:0000256" key="1">
    <source>
        <dbReference type="SAM" id="Phobius"/>
    </source>
</evidence>
<comment type="caution">
    <text evidence="2">The sequence shown here is derived from an EMBL/GenBank/DDBJ whole genome shotgun (WGS) entry which is preliminary data.</text>
</comment>
<keyword evidence="1" id="KW-1133">Transmembrane helix</keyword>
<dbReference type="AlphaFoldDB" id="L0WBL9"/>
<protein>
    <submittedName>
        <fullName evidence="2">Uncharacterized protein</fullName>
    </submittedName>
</protein>
<evidence type="ECO:0000313" key="2">
    <source>
        <dbReference type="EMBL" id="EKF73135.1"/>
    </source>
</evidence>
<keyword evidence="1" id="KW-0472">Membrane</keyword>
<feature type="transmembrane region" description="Helical" evidence="1">
    <location>
        <begin position="172"/>
        <end position="197"/>
    </location>
</feature>
<keyword evidence="1" id="KW-0812">Transmembrane</keyword>